<reference evidence="2 3" key="1">
    <citation type="submission" date="2014-04" db="EMBL/GenBank/DDBJ databases">
        <title>Genome assembly of Hyalangium minutum DSM 14724.</title>
        <authorList>
            <person name="Sharma G."/>
            <person name="Subramanian S."/>
        </authorList>
    </citation>
    <scope>NUCLEOTIDE SEQUENCE [LARGE SCALE GENOMIC DNA]</scope>
    <source>
        <strain evidence="2 3">DSM 14724</strain>
    </source>
</reference>
<protein>
    <submittedName>
        <fullName evidence="2">Uncharacterized protein</fullName>
    </submittedName>
</protein>
<dbReference type="STRING" id="394096.DB31_3256"/>
<evidence type="ECO:0000313" key="2">
    <source>
        <dbReference type="EMBL" id="KFE71126.1"/>
    </source>
</evidence>
<dbReference type="EMBL" id="JMCB01000002">
    <property type="protein sequence ID" value="KFE71126.1"/>
    <property type="molecule type" value="Genomic_DNA"/>
</dbReference>
<feature type="compositionally biased region" description="Polar residues" evidence="1">
    <location>
        <begin position="27"/>
        <end position="53"/>
    </location>
</feature>
<name>A0A085WTW3_9BACT</name>
<feature type="compositionally biased region" description="Polar residues" evidence="1">
    <location>
        <begin position="1"/>
        <end position="12"/>
    </location>
</feature>
<sequence>MSIRSTNSSGSGLINRPATQDKPATQAPAQNTVAQQKSSGLPDRLQSTFERGNEINKNWNKSYSTDRAMNTPKLPSKGLGGALAGLLGKLPKYEKSGSFEKSVAYAKTEGSFGDPNGIASGNYRASFLEAGVNGSGSVAFENGALKAHGEVHAQATLIDAAADFRAKLGPLSAEGQGHAWVGAKANASGDLTIDPVNGKYGLEVGGDAFVGAKAGVEGKVSLGEYGGVGGKAEAWAGVGVSANASVKLENGRFKARFELGAALGIGFKLGFNVDINFKKIGDAVKNVFKKPVEFVKNIGSKVGEVFKGAADAVKDVGSKIADGVKAVGSAVGGALKKVFSGW</sequence>
<proteinExistence type="predicted"/>
<feature type="region of interest" description="Disordered" evidence="1">
    <location>
        <begin position="1"/>
        <end position="53"/>
    </location>
</feature>
<evidence type="ECO:0000256" key="1">
    <source>
        <dbReference type="SAM" id="MobiDB-lite"/>
    </source>
</evidence>
<organism evidence="2 3">
    <name type="scientific">Hyalangium minutum</name>
    <dbReference type="NCBI Taxonomy" id="394096"/>
    <lineage>
        <taxon>Bacteria</taxon>
        <taxon>Pseudomonadati</taxon>
        <taxon>Myxococcota</taxon>
        <taxon>Myxococcia</taxon>
        <taxon>Myxococcales</taxon>
        <taxon>Cystobacterineae</taxon>
        <taxon>Archangiaceae</taxon>
        <taxon>Hyalangium</taxon>
    </lineage>
</organism>
<dbReference type="AlphaFoldDB" id="A0A085WTW3"/>
<keyword evidence="3" id="KW-1185">Reference proteome</keyword>
<comment type="caution">
    <text evidence="2">The sequence shown here is derived from an EMBL/GenBank/DDBJ whole genome shotgun (WGS) entry which is preliminary data.</text>
</comment>
<accession>A0A085WTW3</accession>
<dbReference type="Proteomes" id="UP000028725">
    <property type="component" value="Unassembled WGS sequence"/>
</dbReference>
<gene>
    <name evidence="2" type="ORF">DB31_3256</name>
</gene>
<dbReference type="RefSeq" id="WP_063769190.1">
    <property type="nucleotide sequence ID" value="NZ_JMCB01000002.1"/>
</dbReference>
<evidence type="ECO:0000313" key="3">
    <source>
        <dbReference type="Proteomes" id="UP000028725"/>
    </source>
</evidence>